<gene>
    <name evidence="3" type="ORF">SAMN05216287_2569</name>
</gene>
<sequence>MKLKGAVSMVVLAAALLSGCAGSNFVRPAADALATGTSTKSDVVQKLGKPERTGEITKNDKKLDVATYVYAQNTGVGAYPGVIAARSLTYTFLDGVLTSQEFMSSFKEDVTDFDGDKVPMIIKGKSTRADVVSLLGKPTGEAIFPVIPQQNEKALIYSYSQTTGTVFNLKFYSKSLVVSFDPNDVVSNVEYTSSGSK</sequence>
<keyword evidence="4" id="KW-1185">Reference proteome</keyword>
<dbReference type="RefSeq" id="WP_139210722.1">
    <property type="nucleotide sequence ID" value="NZ_FNNU01000003.1"/>
</dbReference>
<evidence type="ECO:0000256" key="2">
    <source>
        <dbReference type="SAM" id="SignalP"/>
    </source>
</evidence>
<dbReference type="PROSITE" id="PS51257">
    <property type="entry name" value="PROKAR_LIPOPROTEIN"/>
    <property type="match status" value="1"/>
</dbReference>
<dbReference type="Gene3D" id="3.30.1450.10">
    <property type="match status" value="1"/>
</dbReference>
<keyword evidence="1 2" id="KW-0732">Signal</keyword>
<dbReference type="Proteomes" id="UP000243778">
    <property type="component" value="Unassembled WGS sequence"/>
</dbReference>
<dbReference type="AlphaFoldDB" id="A0A1H3A4H8"/>
<name>A0A1H3A4H8_9PSED</name>
<evidence type="ECO:0000256" key="1">
    <source>
        <dbReference type="ARBA" id="ARBA00022729"/>
    </source>
</evidence>
<evidence type="ECO:0008006" key="5">
    <source>
        <dbReference type="Google" id="ProtNLM"/>
    </source>
</evidence>
<dbReference type="InterPro" id="IPR037873">
    <property type="entry name" value="BamE-like"/>
</dbReference>
<dbReference type="EMBL" id="FNNU01000003">
    <property type="protein sequence ID" value="SDX24495.1"/>
    <property type="molecule type" value="Genomic_DNA"/>
</dbReference>
<feature type="chain" id="PRO_5017274951" description="Beta-barrel assembly machine subunit BamE" evidence="2">
    <location>
        <begin position="24"/>
        <end position="197"/>
    </location>
</feature>
<evidence type="ECO:0000313" key="4">
    <source>
        <dbReference type="Proteomes" id="UP000243778"/>
    </source>
</evidence>
<feature type="signal peptide" evidence="2">
    <location>
        <begin position="1"/>
        <end position="23"/>
    </location>
</feature>
<evidence type="ECO:0000313" key="3">
    <source>
        <dbReference type="EMBL" id="SDX24495.1"/>
    </source>
</evidence>
<reference evidence="4" key="1">
    <citation type="submission" date="2016-10" db="EMBL/GenBank/DDBJ databases">
        <authorList>
            <person name="Varghese N."/>
            <person name="Submissions S."/>
        </authorList>
    </citation>
    <scope>NUCLEOTIDE SEQUENCE [LARGE SCALE GENOMIC DNA]</scope>
    <source>
        <strain evidence="4">NRRL B-59562</strain>
    </source>
</reference>
<protein>
    <recommendedName>
        <fullName evidence="5">Beta-barrel assembly machine subunit BamE</fullName>
    </recommendedName>
</protein>
<accession>A0A1H3A4H8</accession>
<organism evidence="3 4">
    <name type="scientific">Pseudomonas kuykendallii</name>
    <dbReference type="NCBI Taxonomy" id="1007099"/>
    <lineage>
        <taxon>Bacteria</taxon>
        <taxon>Pseudomonadati</taxon>
        <taxon>Pseudomonadota</taxon>
        <taxon>Gammaproteobacteria</taxon>
        <taxon>Pseudomonadales</taxon>
        <taxon>Pseudomonadaceae</taxon>
        <taxon>Pseudomonas</taxon>
    </lineage>
</organism>
<proteinExistence type="predicted"/>